<gene>
    <name evidence="1" type="ORF">IZO911_LOCUS30918</name>
</gene>
<dbReference type="AlphaFoldDB" id="A0A814ZI45"/>
<comment type="caution">
    <text evidence="1">The sequence shown here is derived from an EMBL/GenBank/DDBJ whole genome shotgun (WGS) entry which is preliminary data.</text>
</comment>
<protein>
    <submittedName>
        <fullName evidence="1">Uncharacterized protein</fullName>
    </submittedName>
</protein>
<accession>A0A814ZI45</accession>
<evidence type="ECO:0000313" key="1">
    <source>
        <dbReference type="EMBL" id="CAF1243215.1"/>
    </source>
</evidence>
<dbReference type="EMBL" id="CAJNOE010000493">
    <property type="protein sequence ID" value="CAF1243215.1"/>
    <property type="molecule type" value="Genomic_DNA"/>
</dbReference>
<dbReference type="Proteomes" id="UP000663860">
    <property type="component" value="Unassembled WGS sequence"/>
</dbReference>
<reference evidence="1" key="1">
    <citation type="submission" date="2021-02" db="EMBL/GenBank/DDBJ databases">
        <authorList>
            <person name="Nowell W R."/>
        </authorList>
    </citation>
    <scope>NUCLEOTIDE SEQUENCE</scope>
</reference>
<proteinExistence type="predicted"/>
<organism evidence="1 2">
    <name type="scientific">Adineta steineri</name>
    <dbReference type="NCBI Taxonomy" id="433720"/>
    <lineage>
        <taxon>Eukaryota</taxon>
        <taxon>Metazoa</taxon>
        <taxon>Spiralia</taxon>
        <taxon>Gnathifera</taxon>
        <taxon>Rotifera</taxon>
        <taxon>Eurotatoria</taxon>
        <taxon>Bdelloidea</taxon>
        <taxon>Adinetida</taxon>
        <taxon>Adinetidae</taxon>
        <taxon>Adineta</taxon>
    </lineage>
</organism>
<name>A0A814ZI45_9BILA</name>
<sequence>MDSESFMNRSRRKTTVETNVAAVNMDDKMEEDYFEKENIIPIQQQINNIQFDKLDDDTKFISPIMSVPLAQQEPIMPKLLEQIDTIDPY</sequence>
<evidence type="ECO:0000313" key="2">
    <source>
        <dbReference type="Proteomes" id="UP000663860"/>
    </source>
</evidence>